<feature type="coiled-coil region" evidence="1">
    <location>
        <begin position="386"/>
        <end position="481"/>
    </location>
</feature>
<name>A0A195BHP4_9HYME</name>
<keyword evidence="1" id="KW-0175">Coiled coil</keyword>
<keyword evidence="3" id="KW-1185">Reference proteome</keyword>
<proteinExistence type="predicted"/>
<feature type="non-terminal residue" evidence="2">
    <location>
        <position position="1"/>
    </location>
</feature>
<dbReference type="InterPro" id="IPR030465">
    <property type="entry name" value="CEP131"/>
</dbReference>
<dbReference type="STRING" id="520822.A0A195BHP4"/>
<organism evidence="2 3">
    <name type="scientific">Atta colombica</name>
    <dbReference type="NCBI Taxonomy" id="520822"/>
    <lineage>
        <taxon>Eukaryota</taxon>
        <taxon>Metazoa</taxon>
        <taxon>Ecdysozoa</taxon>
        <taxon>Arthropoda</taxon>
        <taxon>Hexapoda</taxon>
        <taxon>Insecta</taxon>
        <taxon>Pterygota</taxon>
        <taxon>Neoptera</taxon>
        <taxon>Endopterygota</taxon>
        <taxon>Hymenoptera</taxon>
        <taxon>Apocrita</taxon>
        <taxon>Aculeata</taxon>
        <taxon>Formicoidea</taxon>
        <taxon>Formicidae</taxon>
        <taxon>Myrmicinae</taxon>
        <taxon>Atta</taxon>
    </lineage>
</organism>
<evidence type="ECO:0000313" key="3">
    <source>
        <dbReference type="Proteomes" id="UP000078540"/>
    </source>
</evidence>
<dbReference type="PANTHER" id="PTHR31540:SF1">
    <property type="entry name" value="CENTROSOMAL PROTEIN OF 131 KDA"/>
    <property type="match status" value="1"/>
</dbReference>
<reference evidence="2 3" key="1">
    <citation type="submission" date="2015-09" db="EMBL/GenBank/DDBJ databases">
        <title>Atta colombica WGS genome.</title>
        <authorList>
            <person name="Nygaard S."/>
            <person name="Hu H."/>
            <person name="Boomsma J."/>
            <person name="Zhang G."/>
        </authorList>
    </citation>
    <scope>NUCLEOTIDE SEQUENCE [LARGE SCALE GENOMIC DNA]</scope>
    <source>
        <strain evidence="2">Treedump-2</strain>
        <tissue evidence="2">Whole body</tissue>
    </source>
</reference>
<sequence length="886" mass="103726">KKLPEGNAYLSCHYVIALQTVESSFLRAVAPRRSCRTRGAAPHSVSLERTYARTRGRRERGCTTPSVICISQLKHGRPRPAAPVLPYHQDRLDSGRERAIERRGATRRGYGDVRTSVDVDVPGLTTVPCCAYVRLTGVYLRFHWRIRQRPSRIVTLASSQQLLRRLLVLDRFSYGTYRRTPRGVGRAALHVPPCTLSYHPPSHLATSPSPPEILGNLAPRTPRQPTLQLLQYPIYVIFFYNHTTYVIRQTNMAGKNLHDKKCDFNQNLIEPSRPFEQCNMINKLEKDNNIEIMECNPMDLLAVDDNLESIMCKYSEQIEPEKDATNKYGSIATTYEDIMSFLGTLENEDMLENDIPANNATIIISSCQNSSRHGVQNFGSIQRDDLETAKLQIEERNATIECLKEHLKSERKAACDKMASQKRHHIIKMKELENKYRTIVKRHQKFIEQLLAEKTDLTQKCDSLAQQIKEMEQKIQRDLKVITDRHAVELQRAKEHIAASEKIRREKWLEVKTSKIKEMTVKGLEPELNNMMEQHQQEIQELRCAHIKELQDTELRAMRRSNQQLEQLRIELTDSHEKMLVKEKNILAIRYKENLEEQEAHFQIQQKTFAEHFEGEKSMLIAEQKKRDRETSMMIQRTELHFQKEAEKLKEQHEIAKRNFEETLRKEWLAWADNYKKEQSAIVTRAEAAIRNDCQKERDKQIEIVIVRLEKESREMRTKLQQSFDNKLELINKNYEAKLQAAIKSEDIYKNKCLLLEERLKCTEIQFKKTENKLKECISNLNNMNKIIVKLTVERDDAKETARQEIETEKKELKDKIASLYREIRQNNVNKDQLMAQLHSRIKFVVTQKVLIIKNLNKKLDDVNSRCEHLEKLLDQQRKEYILKTL</sequence>
<feature type="coiled-coil region" evidence="1">
    <location>
        <begin position="781"/>
        <end position="880"/>
    </location>
</feature>
<feature type="coiled-coil region" evidence="1">
    <location>
        <begin position="525"/>
        <end position="578"/>
    </location>
</feature>
<dbReference type="PANTHER" id="PTHR31540">
    <property type="entry name" value="CENTROSOMAL PROTEIN OF 131 KDA"/>
    <property type="match status" value="1"/>
</dbReference>
<evidence type="ECO:0000313" key="2">
    <source>
        <dbReference type="EMBL" id="KYM84343.1"/>
    </source>
</evidence>
<dbReference type="GO" id="GO:0005929">
    <property type="term" value="C:cilium"/>
    <property type="evidence" value="ECO:0007669"/>
    <property type="project" value="GOC"/>
</dbReference>
<dbReference type="Proteomes" id="UP000078540">
    <property type="component" value="Unassembled WGS sequence"/>
</dbReference>
<evidence type="ECO:0000256" key="1">
    <source>
        <dbReference type="SAM" id="Coils"/>
    </source>
</evidence>
<protein>
    <submittedName>
        <fullName evidence="2">5-azacytidine-induced protein 1</fullName>
    </submittedName>
</protein>
<dbReference type="GO" id="GO:0010824">
    <property type="term" value="P:regulation of centrosome duplication"/>
    <property type="evidence" value="ECO:0007669"/>
    <property type="project" value="TreeGrafter"/>
</dbReference>
<dbReference type="GO" id="GO:0034451">
    <property type="term" value="C:centriolar satellite"/>
    <property type="evidence" value="ECO:0007669"/>
    <property type="project" value="TreeGrafter"/>
</dbReference>
<gene>
    <name evidence="2" type="ORF">ALC53_05436</name>
</gene>
<dbReference type="AlphaFoldDB" id="A0A195BHP4"/>
<accession>A0A195BHP4</accession>
<dbReference type="GO" id="GO:0035735">
    <property type="term" value="P:intraciliary transport involved in cilium assembly"/>
    <property type="evidence" value="ECO:0007669"/>
    <property type="project" value="InterPro"/>
</dbReference>
<dbReference type="EMBL" id="KQ976465">
    <property type="protein sequence ID" value="KYM84343.1"/>
    <property type="molecule type" value="Genomic_DNA"/>
</dbReference>